<reference evidence="2" key="1">
    <citation type="journal article" date="2012" name="MBio">
        <title>Comparative genome analysis of Trichophyton rubrum and related dermatophytes reveals candidate genes involved in infection.</title>
        <authorList>
            <person name="Martinez D.A."/>
            <person name="Oliver B.G."/>
            <person name="Graeser Y."/>
            <person name="Goldberg J.M."/>
            <person name="Li W."/>
            <person name="Martinez-Rossi N.M."/>
            <person name="Monod M."/>
            <person name="Shelest E."/>
            <person name="Barton R.C."/>
            <person name="Birch E."/>
            <person name="Brakhage A.A."/>
            <person name="Chen Z."/>
            <person name="Gurr S.J."/>
            <person name="Heiman D."/>
            <person name="Heitman J."/>
            <person name="Kosti I."/>
            <person name="Rossi A."/>
            <person name="Saif S."/>
            <person name="Samalova M."/>
            <person name="Saunders C.W."/>
            <person name="Shea T."/>
            <person name="Summerbell R.C."/>
            <person name="Xu J."/>
            <person name="Young S."/>
            <person name="Zeng Q."/>
            <person name="Birren B.W."/>
            <person name="Cuomo C.A."/>
            <person name="White T.C."/>
        </authorList>
    </citation>
    <scope>NUCLEOTIDE SEQUENCE [LARGE SCALE GENOMIC DNA]</scope>
    <source>
        <strain evidence="2">CBS 112818</strain>
    </source>
</reference>
<sequence>MTAVRASPDITAMRAQLPYVDYERYSHIPSEEHARPIRNRAAMLVSPEWKTLMPTYGSQHIHNAADFSLWCEETAEFKHPTREQQLWVLRHYRAKEVRFEYPLIIVITDTPPRPLTLTIAGVAALFVPDAPICTGVSVNTAYASPRVPDPSPVILKRWMAPTRRETDLILKSLARLCNVKAINWFGLYCYIELHTDDGRSYKRHSLPGLVAGKTTTYHHSVNRFWDEPENLGLIRRIDSRVSAAISPLQDQTDYLRKGSGVLQPGVRIAAGHPDSSTTPSIPELGTSCGVRLRHSTGRLAVTIGSQAQDCQDIYHPDTANGPKIGTVVERWPSLSIAMVDLDSSLRFSNSGYFQAASPKCLVRSDNVPNGTWCSCDGVSTGLVFLHCQGLRISSICGKDIEGGGYPREFSYLTEKLYSTFGPVGGRLTDGIRGAPIVKEVSSRTADSGGDVCGMFCSGDEFIAMAPVLDDIIEAGWELY</sequence>
<dbReference type="EMBL" id="GG698490">
    <property type="protein sequence ID" value="EGD95849.1"/>
    <property type="molecule type" value="Genomic_DNA"/>
</dbReference>
<organism evidence="1 2">
    <name type="scientific">Trichophyton tonsurans (strain CBS 112818)</name>
    <name type="common">Scalp ringworm fungus</name>
    <dbReference type="NCBI Taxonomy" id="647933"/>
    <lineage>
        <taxon>Eukaryota</taxon>
        <taxon>Fungi</taxon>
        <taxon>Dikarya</taxon>
        <taxon>Ascomycota</taxon>
        <taxon>Pezizomycotina</taxon>
        <taxon>Eurotiomycetes</taxon>
        <taxon>Eurotiomycetidae</taxon>
        <taxon>Onygenales</taxon>
        <taxon>Arthrodermataceae</taxon>
        <taxon>Trichophyton</taxon>
    </lineage>
</organism>
<evidence type="ECO:0000313" key="2">
    <source>
        <dbReference type="Proteomes" id="UP000009172"/>
    </source>
</evidence>
<keyword evidence="2" id="KW-1185">Reference proteome</keyword>
<dbReference type="AlphaFoldDB" id="F2RX00"/>
<dbReference type="Proteomes" id="UP000009172">
    <property type="component" value="Unassembled WGS sequence"/>
</dbReference>
<name>F2RX00_TRIT1</name>
<protein>
    <submittedName>
        <fullName evidence="1">Uncharacterized protein</fullName>
    </submittedName>
</protein>
<dbReference type="HOGENOM" id="CLU_051376_0_0_1"/>
<dbReference type="OrthoDB" id="5361958at2759"/>
<evidence type="ECO:0000313" key="1">
    <source>
        <dbReference type="EMBL" id="EGD95849.1"/>
    </source>
</evidence>
<gene>
    <name evidence="1" type="ORF">TESG_03313</name>
</gene>
<proteinExistence type="predicted"/>
<accession>F2RX00</accession>